<evidence type="ECO:0000256" key="1">
    <source>
        <dbReference type="SAM" id="MobiDB-lite"/>
    </source>
</evidence>
<feature type="region of interest" description="Disordered" evidence="1">
    <location>
        <begin position="1"/>
        <end position="23"/>
    </location>
</feature>
<dbReference type="Proteomes" id="UP000187455">
    <property type="component" value="Unassembled WGS sequence"/>
</dbReference>
<protein>
    <submittedName>
        <fullName evidence="2">Uncharacterized protein</fullName>
    </submittedName>
</protein>
<organism evidence="2 3">
    <name type="scientific">Smittium mucronatum</name>
    <dbReference type="NCBI Taxonomy" id="133383"/>
    <lineage>
        <taxon>Eukaryota</taxon>
        <taxon>Fungi</taxon>
        <taxon>Fungi incertae sedis</taxon>
        <taxon>Zoopagomycota</taxon>
        <taxon>Kickxellomycotina</taxon>
        <taxon>Harpellomycetes</taxon>
        <taxon>Harpellales</taxon>
        <taxon>Legeriomycetaceae</taxon>
        <taxon>Smittium</taxon>
    </lineage>
</organism>
<dbReference type="AlphaFoldDB" id="A0A1R0H6Q7"/>
<gene>
    <name evidence="2" type="ORF">AYI68_g1062</name>
</gene>
<name>A0A1R0H6Q7_9FUNG</name>
<evidence type="ECO:0000313" key="3">
    <source>
        <dbReference type="Proteomes" id="UP000187455"/>
    </source>
</evidence>
<keyword evidence="3" id="KW-1185">Reference proteome</keyword>
<dbReference type="EMBL" id="LSSL01000365">
    <property type="protein sequence ID" value="OLY84768.1"/>
    <property type="molecule type" value="Genomic_DNA"/>
</dbReference>
<comment type="caution">
    <text evidence="2">The sequence shown here is derived from an EMBL/GenBank/DDBJ whole genome shotgun (WGS) entry which is preliminary data.</text>
</comment>
<reference evidence="2 3" key="1">
    <citation type="journal article" date="2016" name="Mol. Biol. Evol.">
        <title>Genome-Wide Survey of Gut Fungi (Harpellales) Reveals the First Horizontally Transferred Ubiquitin Gene from a Mosquito Host.</title>
        <authorList>
            <person name="Wang Y."/>
            <person name="White M.M."/>
            <person name="Kvist S."/>
            <person name="Moncalvo J.M."/>
        </authorList>
    </citation>
    <scope>NUCLEOTIDE SEQUENCE [LARGE SCALE GENOMIC DNA]</scope>
    <source>
        <strain evidence="2 3">ALG-7-W6</strain>
    </source>
</reference>
<proteinExistence type="predicted"/>
<sequence length="104" mass="11742">MESNRWNPRFPPHGKQFRNSPSTTKKNKLMVIVLLLLGSDTRLACTGKTHTPNVAETPFPNSYPLQERTHNPSSCTHRIFRSGSSLHNILGTEPSLFFSCLIFC</sequence>
<evidence type="ECO:0000313" key="2">
    <source>
        <dbReference type="EMBL" id="OLY84768.1"/>
    </source>
</evidence>
<accession>A0A1R0H6Q7</accession>